<dbReference type="EMBL" id="JAGEPF010000004">
    <property type="protein sequence ID" value="MBO2457135.1"/>
    <property type="molecule type" value="Genomic_DNA"/>
</dbReference>
<evidence type="ECO:0000256" key="1">
    <source>
        <dbReference type="ARBA" id="ARBA00007074"/>
    </source>
</evidence>
<dbReference type="PANTHER" id="PTHR47053">
    <property type="entry name" value="MUREIN DD-ENDOPEPTIDASE MEPH-RELATED"/>
    <property type="match status" value="1"/>
</dbReference>
<dbReference type="InterPro" id="IPR000064">
    <property type="entry name" value="NLP_P60_dom"/>
</dbReference>
<keyword evidence="2" id="KW-0645">Protease</keyword>
<proteinExistence type="inferred from homology"/>
<accession>A0ABS3RM20</accession>
<evidence type="ECO:0000313" key="7">
    <source>
        <dbReference type="EMBL" id="MBO2457135.1"/>
    </source>
</evidence>
<evidence type="ECO:0000256" key="4">
    <source>
        <dbReference type="ARBA" id="ARBA00022807"/>
    </source>
</evidence>
<feature type="compositionally biased region" description="Basic and acidic residues" evidence="5">
    <location>
        <begin position="241"/>
        <end position="254"/>
    </location>
</feature>
<evidence type="ECO:0000259" key="6">
    <source>
        <dbReference type="PROSITE" id="PS51935"/>
    </source>
</evidence>
<dbReference type="SUPFAM" id="SSF54001">
    <property type="entry name" value="Cysteine proteinases"/>
    <property type="match status" value="1"/>
</dbReference>
<dbReference type="InterPro" id="IPR051202">
    <property type="entry name" value="Peptidase_C40"/>
</dbReference>
<feature type="compositionally biased region" description="Basic residues" evidence="5">
    <location>
        <begin position="306"/>
        <end position="321"/>
    </location>
</feature>
<evidence type="ECO:0000256" key="2">
    <source>
        <dbReference type="ARBA" id="ARBA00022670"/>
    </source>
</evidence>
<sequence>MINRRGKTESTRMCIARHSHRDGAGRGRTPRRGTAAARHRTIAVAVTATAAGFALAVPMGAPASAQLNPTVLKRLNLDAATLSKVRAYDRYRTETAEQRSDAERALSFARRQIGKPYRWGATGPSSYDCSGLAMAAWRRAGVRLPRVTYSQYRSVKRKVGLGALRPGDLVFFHGRSHVGIYVGHGRFLHAPHTGARVRIDRLGGARKRQFAGAVRPGAPAKQTFSPSIRELVDKIDRMAAQDREARRKPPDKQRTPHLPPPDDTPVHHAGKPPANTPAHPAAQAPRSDGTSNHLMPGRPDRDPAPRPRHVRPAAQKPHHANTGHASTGHANAHHAGAQHPDANQPDAHEAVKHQASPPHGDAGDGPRSGSGWRSWTPFAHSKTMKAPGHIPG</sequence>
<comment type="caution">
    <text evidence="7">The sequence shown here is derived from an EMBL/GenBank/DDBJ whole genome shotgun (WGS) entry which is preliminary data.</text>
</comment>
<comment type="similarity">
    <text evidence="1">Belongs to the peptidase C40 family.</text>
</comment>
<protein>
    <submittedName>
        <fullName evidence="7">C40 family peptidase</fullName>
    </submittedName>
</protein>
<dbReference type="Gene3D" id="3.90.1720.10">
    <property type="entry name" value="endopeptidase domain like (from Nostoc punctiforme)"/>
    <property type="match status" value="1"/>
</dbReference>
<keyword evidence="3" id="KW-0378">Hydrolase</keyword>
<gene>
    <name evidence="7" type="ORF">J4709_06070</name>
</gene>
<dbReference type="PROSITE" id="PS51935">
    <property type="entry name" value="NLPC_P60"/>
    <property type="match status" value="1"/>
</dbReference>
<dbReference type="PANTHER" id="PTHR47053:SF1">
    <property type="entry name" value="MUREIN DD-ENDOPEPTIDASE MEPH-RELATED"/>
    <property type="match status" value="1"/>
</dbReference>
<feature type="region of interest" description="Disordered" evidence="5">
    <location>
        <begin position="241"/>
        <end position="392"/>
    </location>
</feature>
<evidence type="ECO:0000313" key="8">
    <source>
        <dbReference type="Proteomes" id="UP000680206"/>
    </source>
</evidence>
<reference evidence="7 8" key="1">
    <citation type="submission" date="2021-03" db="EMBL/GenBank/DDBJ databases">
        <title>Actinomadura violae sp. nov., isolated from lichen in Thailand.</title>
        <authorList>
            <person name="Kanchanasin P."/>
            <person name="Saeng-In P."/>
            <person name="Phongsopitanun W."/>
            <person name="Yuki M."/>
            <person name="Kudo T."/>
            <person name="Ohkuma M."/>
            <person name="Tanasupawat S."/>
        </authorList>
    </citation>
    <scope>NUCLEOTIDE SEQUENCE [LARGE SCALE GENOMIC DNA]</scope>
    <source>
        <strain evidence="7 8">LCR2-06</strain>
    </source>
</reference>
<keyword evidence="8" id="KW-1185">Reference proteome</keyword>
<evidence type="ECO:0000256" key="3">
    <source>
        <dbReference type="ARBA" id="ARBA00022801"/>
    </source>
</evidence>
<feature type="compositionally biased region" description="Low complexity" evidence="5">
    <location>
        <begin position="323"/>
        <end position="339"/>
    </location>
</feature>
<evidence type="ECO:0000256" key="5">
    <source>
        <dbReference type="SAM" id="MobiDB-lite"/>
    </source>
</evidence>
<organism evidence="7 8">
    <name type="scientific">Actinomadura violacea</name>
    <dbReference type="NCBI Taxonomy" id="2819934"/>
    <lineage>
        <taxon>Bacteria</taxon>
        <taxon>Bacillati</taxon>
        <taxon>Actinomycetota</taxon>
        <taxon>Actinomycetes</taxon>
        <taxon>Streptosporangiales</taxon>
        <taxon>Thermomonosporaceae</taxon>
        <taxon>Actinomadura</taxon>
    </lineage>
</organism>
<name>A0ABS3RM20_9ACTN</name>
<keyword evidence="4" id="KW-0788">Thiol protease</keyword>
<feature type="domain" description="NlpC/P60" evidence="6">
    <location>
        <begin position="99"/>
        <end position="217"/>
    </location>
</feature>
<dbReference type="Proteomes" id="UP000680206">
    <property type="component" value="Unassembled WGS sequence"/>
</dbReference>
<dbReference type="InterPro" id="IPR038765">
    <property type="entry name" value="Papain-like_cys_pep_sf"/>
</dbReference>
<dbReference type="Pfam" id="PF00877">
    <property type="entry name" value="NLPC_P60"/>
    <property type="match status" value="1"/>
</dbReference>